<gene>
    <name evidence="6" type="ORF">FDP41_008714</name>
</gene>
<dbReference type="Gene3D" id="3.30.428.10">
    <property type="entry name" value="HIT-like"/>
    <property type="match status" value="1"/>
</dbReference>
<dbReference type="PANTHER" id="PTHR12486">
    <property type="entry name" value="APRATAXIN-RELATED"/>
    <property type="match status" value="1"/>
</dbReference>
<reference evidence="6 7" key="1">
    <citation type="journal article" date="2019" name="Sci. Rep.">
        <title>Nanopore sequencing improves the draft genome of the human pathogenic amoeba Naegleria fowleri.</title>
        <authorList>
            <person name="Liechti N."/>
            <person name="Schurch N."/>
            <person name="Bruggmann R."/>
            <person name="Wittwer M."/>
        </authorList>
    </citation>
    <scope>NUCLEOTIDE SEQUENCE [LARGE SCALE GENOMIC DNA]</scope>
    <source>
        <strain evidence="6 7">ATCC 30894</strain>
    </source>
</reference>
<keyword evidence="2" id="KW-0378">Hydrolase</keyword>
<dbReference type="VEuPathDB" id="AmoebaDB:FDP41_008714"/>
<feature type="short sequence motif" description="Histidine triad motif" evidence="3">
    <location>
        <begin position="174"/>
        <end position="178"/>
    </location>
</feature>
<dbReference type="Proteomes" id="UP000444721">
    <property type="component" value="Unassembled WGS sequence"/>
</dbReference>
<evidence type="ECO:0000256" key="3">
    <source>
        <dbReference type="PROSITE-ProRule" id="PRU00464"/>
    </source>
</evidence>
<organism evidence="6 7">
    <name type="scientific">Naegleria fowleri</name>
    <name type="common">Brain eating amoeba</name>
    <dbReference type="NCBI Taxonomy" id="5763"/>
    <lineage>
        <taxon>Eukaryota</taxon>
        <taxon>Discoba</taxon>
        <taxon>Heterolobosea</taxon>
        <taxon>Tetramitia</taxon>
        <taxon>Eutetramitia</taxon>
        <taxon>Vahlkampfiidae</taxon>
        <taxon>Naegleria</taxon>
    </lineage>
</organism>
<evidence type="ECO:0000313" key="6">
    <source>
        <dbReference type="EMBL" id="KAF0973050.1"/>
    </source>
</evidence>
<evidence type="ECO:0000259" key="5">
    <source>
        <dbReference type="PROSITE" id="PS51084"/>
    </source>
</evidence>
<keyword evidence="7" id="KW-1185">Reference proteome</keyword>
<dbReference type="Pfam" id="PF11969">
    <property type="entry name" value="DcpS_C"/>
    <property type="match status" value="1"/>
</dbReference>
<evidence type="ECO:0000313" key="7">
    <source>
        <dbReference type="Proteomes" id="UP000444721"/>
    </source>
</evidence>
<keyword evidence="4" id="KW-1133">Transmembrane helix</keyword>
<evidence type="ECO:0000256" key="1">
    <source>
        <dbReference type="ARBA" id="ARBA00022741"/>
    </source>
</evidence>
<dbReference type="OrthoDB" id="1915375at2759"/>
<keyword evidence="4" id="KW-0472">Membrane</keyword>
<proteinExistence type="predicted"/>
<dbReference type="PANTHER" id="PTHR12486:SF5">
    <property type="entry name" value="ADENOSINE 5'-MONOPHOSPHORAMIDASE HINT3"/>
    <property type="match status" value="1"/>
</dbReference>
<evidence type="ECO:0000256" key="2">
    <source>
        <dbReference type="ARBA" id="ARBA00022801"/>
    </source>
</evidence>
<evidence type="ECO:0000256" key="4">
    <source>
        <dbReference type="SAM" id="Phobius"/>
    </source>
</evidence>
<comment type="caution">
    <text evidence="6">The sequence shown here is derived from an EMBL/GenBank/DDBJ whole genome shotgun (WGS) entry which is preliminary data.</text>
</comment>
<dbReference type="InterPro" id="IPR011146">
    <property type="entry name" value="HIT-like"/>
</dbReference>
<accession>A0A6A5BG95</accession>
<dbReference type="AlphaFoldDB" id="A0A6A5BG95"/>
<dbReference type="EMBL" id="VFQX01000063">
    <property type="protein sequence ID" value="KAF0973050.1"/>
    <property type="molecule type" value="Genomic_DNA"/>
</dbReference>
<dbReference type="GeneID" id="68115932"/>
<protein>
    <recommendedName>
        <fullName evidence="5">HIT domain-containing protein</fullName>
    </recommendedName>
</protein>
<dbReference type="RefSeq" id="XP_044557763.1">
    <property type="nucleotide sequence ID" value="XM_044712598.1"/>
</dbReference>
<dbReference type="VEuPathDB" id="AmoebaDB:NF0084970"/>
<sequence>MPNRAPSPAITSGYHDDGAAFAHETDHTPLYGFFLILVLIFAIIKTFIHKSIVYTFRFLKKIITGKDYECVFCGLHKLDDEYNTIVLYRDEICYIVEDIRPEAEFHYLVIPFKHIHSRRKIEDLETLRVVKHMKIVGQQFAKRRHYEMWNEMSSNGIAEDRTGFHLPPFNSVEHLHMHILIGKFKNYLSKLEFTPNTYWYATCDDLIEDAKSKKKSM</sequence>
<name>A0A6A5BG95_NAEFO</name>
<dbReference type="GO" id="GO:0000166">
    <property type="term" value="F:nucleotide binding"/>
    <property type="evidence" value="ECO:0007669"/>
    <property type="project" value="UniProtKB-KW"/>
</dbReference>
<keyword evidence="1" id="KW-0547">Nucleotide-binding</keyword>
<dbReference type="SUPFAM" id="SSF54197">
    <property type="entry name" value="HIT-like"/>
    <property type="match status" value="1"/>
</dbReference>
<dbReference type="InterPro" id="IPR036265">
    <property type="entry name" value="HIT-like_sf"/>
</dbReference>
<dbReference type="VEuPathDB" id="AmoebaDB:NfTy_008150"/>
<dbReference type="GO" id="GO:0016787">
    <property type="term" value="F:hydrolase activity"/>
    <property type="evidence" value="ECO:0007669"/>
    <property type="project" value="UniProtKB-KW"/>
</dbReference>
<feature type="domain" description="HIT" evidence="5">
    <location>
        <begin position="71"/>
        <end position="189"/>
    </location>
</feature>
<feature type="transmembrane region" description="Helical" evidence="4">
    <location>
        <begin position="30"/>
        <end position="48"/>
    </location>
</feature>
<keyword evidence="4" id="KW-0812">Transmembrane</keyword>
<dbReference type="PROSITE" id="PS51084">
    <property type="entry name" value="HIT_2"/>
    <property type="match status" value="1"/>
</dbReference>